<evidence type="ECO:0000313" key="1">
    <source>
        <dbReference type="EMBL" id="KZS48860.1"/>
    </source>
</evidence>
<gene>
    <name evidence="1" type="ORF">AWU65_24455</name>
</gene>
<sequence length="59" mass="6978">MTTKKANQKILASLIIRKSRQFSDFQWNIFLSLDKILEPLQVDCLKWRKIRLAATKSNE</sequence>
<dbReference type="EMBL" id="LWMH01000001">
    <property type="protein sequence ID" value="KZS48860.1"/>
    <property type="molecule type" value="Genomic_DNA"/>
</dbReference>
<dbReference type="Proteomes" id="UP000076796">
    <property type="component" value="Unassembled WGS sequence"/>
</dbReference>
<protein>
    <submittedName>
        <fullName evidence="1">Uncharacterized protein</fullName>
    </submittedName>
</protein>
<keyword evidence="2" id="KW-1185">Reference proteome</keyword>
<comment type="caution">
    <text evidence="1">The sequence shown here is derived from an EMBL/GenBank/DDBJ whole genome shotgun (WGS) entry which is preliminary data.</text>
</comment>
<evidence type="ECO:0000313" key="2">
    <source>
        <dbReference type="Proteomes" id="UP000076796"/>
    </source>
</evidence>
<accession>A0A163M9C6</accession>
<reference evidence="1" key="1">
    <citation type="journal article" date="2016" name="Genome Announc.">
        <title>Draft genomes of two strains of Paenibacillus glucanolyticus with capability to degrade lignocellulose.</title>
        <authorList>
            <person name="Mathews S.L."/>
            <person name="Pawlak J."/>
            <person name="Grunden A.M."/>
        </authorList>
    </citation>
    <scope>NUCLEOTIDE SEQUENCE [LARGE SCALE GENOMIC DNA]</scope>
    <source>
        <strain evidence="1">SLM1</strain>
    </source>
</reference>
<name>A0A163M9C6_9BACL</name>
<dbReference type="AlphaFoldDB" id="A0A163M9C6"/>
<proteinExistence type="predicted"/>
<organism evidence="1 2">
    <name type="scientific">Paenibacillus glucanolyticus</name>
    <dbReference type="NCBI Taxonomy" id="59843"/>
    <lineage>
        <taxon>Bacteria</taxon>
        <taxon>Bacillati</taxon>
        <taxon>Bacillota</taxon>
        <taxon>Bacilli</taxon>
        <taxon>Bacillales</taxon>
        <taxon>Paenibacillaceae</taxon>
        <taxon>Paenibacillus</taxon>
    </lineage>
</organism>